<dbReference type="EMBL" id="JAIBOA010000021">
    <property type="protein sequence ID" value="MBW8486153.1"/>
    <property type="molecule type" value="Genomic_DNA"/>
</dbReference>
<dbReference type="Pfam" id="PF00300">
    <property type="entry name" value="His_Phos_1"/>
    <property type="match status" value="1"/>
</dbReference>
<dbReference type="CDD" id="cd07067">
    <property type="entry name" value="HP_PGM_like"/>
    <property type="match status" value="1"/>
</dbReference>
<dbReference type="Proteomes" id="UP000774570">
    <property type="component" value="Unassembled WGS sequence"/>
</dbReference>
<dbReference type="InterPro" id="IPR050275">
    <property type="entry name" value="PGM_Phosphatase"/>
</dbReference>
<dbReference type="PROSITE" id="PS00175">
    <property type="entry name" value="PG_MUTASE"/>
    <property type="match status" value="1"/>
</dbReference>
<accession>A0ABS7G0E0</accession>
<dbReference type="SMART" id="SM00855">
    <property type="entry name" value="PGAM"/>
    <property type="match status" value="1"/>
</dbReference>
<proteinExistence type="predicted"/>
<gene>
    <name evidence="1" type="ORF">K1Y72_27540</name>
</gene>
<reference evidence="1 2" key="1">
    <citation type="submission" date="2021-07" db="EMBL/GenBank/DDBJ databases">
        <title>Actinomadura sp. PM05-2 isolated from lichen.</title>
        <authorList>
            <person name="Somphong A."/>
            <person name="Phongsopitanun W."/>
            <person name="Tanasupawat S."/>
            <person name="Peongsungnone V."/>
        </authorList>
    </citation>
    <scope>NUCLEOTIDE SEQUENCE [LARGE SCALE GENOMIC DNA]</scope>
    <source>
        <strain evidence="1 2">PM05-2</strain>
    </source>
</reference>
<evidence type="ECO:0000313" key="2">
    <source>
        <dbReference type="Proteomes" id="UP000774570"/>
    </source>
</evidence>
<protein>
    <submittedName>
        <fullName evidence="1">Histidine phosphatase family protein</fullName>
    </submittedName>
</protein>
<dbReference type="InterPro" id="IPR029033">
    <property type="entry name" value="His_PPase_superfam"/>
</dbReference>
<evidence type="ECO:0000313" key="1">
    <source>
        <dbReference type="EMBL" id="MBW8486153.1"/>
    </source>
</evidence>
<keyword evidence="2" id="KW-1185">Reference proteome</keyword>
<dbReference type="SUPFAM" id="SSF53254">
    <property type="entry name" value="Phosphoglycerate mutase-like"/>
    <property type="match status" value="1"/>
</dbReference>
<organism evidence="1 2">
    <name type="scientific">Actinomadura parmotrematis</name>
    <dbReference type="NCBI Taxonomy" id="2864039"/>
    <lineage>
        <taxon>Bacteria</taxon>
        <taxon>Bacillati</taxon>
        <taxon>Actinomycetota</taxon>
        <taxon>Actinomycetes</taxon>
        <taxon>Streptosporangiales</taxon>
        <taxon>Thermomonosporaceae</taxon>
        <taxon>Actinomadura</taxon>
    </lineage>
</organism>
<name>A0ABS7G0E0_9ACTN</name>
<dbReference type="RefSeq" id="WP_220169390.1">
    <property type="nucleotide sequence ID" value="NZ_JAIBOA010000021.1"/>
</dbReference>
<dbReference type="InterPro" id="IPR001345">
    <property type="entry name" value="PG/BPGM_mutase_AS"/>
</dbReference>
<dbReference type="InterPro" id="IPR013078">
    <property type="entry name" value="His_Pase_superF_clade-1"/>
</dbReference>
<sequence>MTGDTGPRAWLIRHGQSESNAGLPTNGPGAAPLTELGHAEARRVAARFDAPPALIAVSPFRRARETAAPTIARFPDVPCEEWPVQEFTYLGALHGPQTTVEQRRPFAEAYWRRCDPDLVEGGDGESFRDLIGRARAMLERLAALPADGPVAVFSHAMFIRAVIWTLATGTAEPSAADMRTYERLGGTLLIPNGAVVELRPGGRSGYAVVVDGPASGRLAK</sequence>
<dbReference type="PANTHER" id="PTHR48100">
    <property type="entry name" value="BROAD-SPECIFICITY PHOSPHATASE YOR283W-RELATED"/>
    <property type="match status" value="1"/>
</dbReference>
<dbReference type="Gene3D" id="3.40.50.1240">
    <property type="entry name" value="Phosphoglycerate mutase-like"/>
    <property type="match status" value="1"/>
</dbReference>
<comment type="caution">
    <text evidence="1">The sequence shown here is derived from an EMBL/GenBank/DDBJ whole genome shotgun (WGS) entry which is preliminary data.</text>
</comment>